<sequence length="238" mass="26856">MKAIILAGGKGTRLAPYSTILPKPLMPICDMPIVEIILKQLSSTTFNDIVLSVGHLSSLIRAYFDSVTIPGISLSYSLEKEPLGTAGPIRLVPELNETFLLMNGDVLANIDFSKLYAFHKKKNSMATMVINKRHIDIDFGIITTEKNERVLEYNEKPKYEYFVSAGIYLFEPAVLEYIKSDKHLDLPDLVKRLKQDGQTVHAYNHLGYWLDIGRPADYEKAVQDFSSKEALFSKLLNK</sequence>
<reference evidence="2" key="1">
    <citation type="journal article" date="2015" name="Nature">
        <title>Complex archaea that bridge the gap between prokaryotes and eukaryotes.</title>
        <authorList>
            <person name="Spang A."/>
            <person name="Saw J.H."/>
            <person name="Jorgensen S.L."/>
            <person name="Zaremba-Niedzwiedzka K."/>
            <person name="Martijn J."/>
            <person name="Lind A.E."/>
            <person name="van Eijk R."/>
            <person name="Schleper C."/>
            <person name="Guy L."/>
            <person name="Ettema T.J."/>
        </authorList>
    </citation>
    <scope>NUCLEOTIDE SEQUENCE</scope>
</reference>
<dbReference type="Pfam" id="PF00483">
    <property type="entry name" value="NTP_transferase"/>
    <property type="match status" value="1"/>
</dbReference>
<dbReference type="SUPFAM" id="SSF53448">
    <property type="entry name" value="Nucleotide-diphospho-sugar transferases"/>
    <property type="match status" value="1"/>
</dbReference>
<comment type="caution">
    <text evidence="2">The sequence shown here is derived from an EMBL/GenBank/DDBJ whole genome shotgun (WGS) entry which is preliminary data.</text>
</comment>
<dbReference type="InterPro" id="IPR005835">
    <property type="entry name" value="NTP_transferase_dom"/>
</dbReference>
<proteinExistence type="predicted"/>
<name>A0A0F9PP31_9ZZZZ</name>
<evidence type="ECO:0000259" key="1">
    <source>
        <dbReference type="Pfam" id="PF00483"/>
    </source>
</evidence>
<dbReference type="Gene3D" id="3.90.550.10">
    <property type="entry name" value="Spore Coat Polysaccharide Biosynthesis Protein SpsA, Chain A"/>
    <property type="match status" value="1"/>
</dbReference>
<dbReference type="InterPro" id="IPR029044">
    <property type="entry name" value="Nucleotide-diphossugar_trans"/>
</dbReference>
<organism evidence="2">
    <name type="scientific">marine sediment metagenome</name>
    <dbReference type="NCBI Taxonomy" id="412755"/>
    <lineage>
        <taxon>unclassified sequences</taxon>
        <taxon>metagenomes</taxon>
        <taxon>ecological metagenomes</taxon>
    </lineage>
</organism>
<dbReference type="InterPro" id="IPR050486">
    <property type="entry name" value="Mannose-1P_guanyltransferase"/>
</dbReference>
<gene>
    <name evidence="2" type="ORF">LCGC14_0818740</name>
</gene>
<accession>A0A0F9PP31</accession>
<dbReference type="PANTHER" id="PTHR22572">
    <property type="entry name" value="SUGAR-1-PHOSPHATE GUANYL TRANSFERASE"/>
    <property type="match status" value="1"/>
</dbReference>
<protein>
    <recommendedName>
        <fullName evidence="1">Nucleotidyl transferase domain-containing protein</fullName>
    </recommendedName>
</protein>
<evidence type="ECO:0000313" key="2">
    <source>
        <dbReference type="EMBL" id="KKN31944.1"/>
    </source>
</evidence>
<dbReference type="AlphaFoldDB" id="A0A0F9PP31"/>
<dbReference type="EMBL" id="LAZR01002289">
    <property type="protein sequence ID" value="KKN31944.1"/>
    <property type="molecule type" value="Genomic_DNA"/>
</dbReference>
<feature type="domain" description="Nucleotidyl transferase" evidence="1">
    <location>
        <begin position="2"/>
        <end position="225"/>
    </location>
</feature>